<evidence type="ECO:0000313" key="1">
    <source>
        <dbReference type="EMBL" id="KAA8785883.1"/>
    </source>
</evidence>
<protein>
    <submittedName>
        <fullName evidence="1">Uncharacterized protein</fullName>
    </submittedName>
</protein>
<gene>
    <name evidence="1" type="ORF">EC604_18780</name>
</gene>
<comment type="caution">
    <text evidence="1">The sequence shown here is derived from an EMBL/GenBank/DDBJ whole genome shotgun (WGS) entry which is preliminary data.</text>
</comment>
<proteinExistence type="predicted"/>
<dbReference type="EMBL" id="RIAS01000010">
    <property type="protein sequence ID" value="KAA8785883.1"/>
    <property type="molecule type" value="Genomic_DNA"/>
</dbReference>
<accession>A0A5M9WWW5</accession>
<name>A0A5M9WWW5_PAEAM</name>
<reference evidence="1 2" key="1">
    <citation type="journal article" date="2019" name="J. Ind. Microbiol. Biotechnol.">
        <title>Paenibacillus amylolyticus 27C64 has a diverse set of carbohydrate-active enzymes and complete pectin deconstruction system.</title>
        <authorList>
            <person name="Keggi C."/>
            <person name="Doran-Peterson J."/>
        </authorList>
    </citation>
    <scope>NUCLEOTIDE SEQUENCE [LARGE SCALE GENOMIC DNA]</scope>
    <source>
        <strain evidence="1 2">27C64</strain>
    </source>
</reference>
<evidence type="ECO:0000313" key="2">
    <source>
        <dbReference type="Proteomes" id="UP000323664"/>
    </source>
</evidence>
<dbReference type="Proteomes" id="UP000323664">
    <property type="component" value="Unassembled WGS sequence"/>
</dbReference>
<organism evidence="1 2">
    <name type="scientific">Paenibacillus amylolyticus</name>
    <dbReference type="NCBI Taxonomy" id="1451"/>
    <lineage>
        <taxon>Bacteria</taxon>
        <taxon>Bacillati</taxon>
        <taxon>Bacillota</taxon>
        <taxon>Bacilli</taxon>
        <taxon>Bacillales</taxon>
        <taxon>Paenibacillaceae</taxon>
        <taxon>Paenibacillus</taxon>
    </lineage>
</organism>
<dbReference type="AlphaFoldDB" id="A0A5M9WWW5"/>
<sequence>MVCAVDHGLTNKPTLVSHCLSLLCSGASVQALRADVPFARHRARQERRHHDALEERSVRL</sequence>